<dbReference type="PANTHER" id="PTHR46401">
    <property type="entry name" value="GLYCOSYLTRANSFERASE WBBK-RELATED"/>
    <property type="match status" value="1"/>
</dbReference>
<dbReference type="OrthoDB" id="9801609at2"/>
<evidence type="ECO:0000313" key="4">
    <source>
        <dbReference type="EMBL" id="PWV65629.1"/>
    </source>
</evidence>
<dbReference type="Proteomes" id="UP000246569">
    <property type="component" value="Unassembled WGS sequence"/>
</dbReference>
<dbReference type="InterPro" id="IPR028098">
    <property type="entry name" value="Glyco_trans_4-like_N"/>
</dbReference>
<dbReference type="AlphaFoldDB" id="A0A317N4E0"/>
<gene>
    <name evidence="4" type="ORF">C7443_101113</name>
</gene>
<dbReference type="PANTHER" id="PTHR46401:SF2">
    <property type="entry name" value="GLYCOSYLTRANSFERASE WBBK-RELATED"/>
    <property type="match status" value="1"/>
</dbReference>
<feature type="domain" description="Glycosyltransferase subfamily 4-like N-terminal" evidence="3">
    <location>
        <begin position="76"/>
        <end position="145"/>
    </location>
</feature>
<keyword evidence="5" id="KW-1185">Reference proteome</keyword>
<proteinExistence type="predicted"/>
<dbReference type="Pfam" id="PF00534">
    <property type="entry name" value="Glycos_transf_1"/>
    <property type="match status" value="1"/>
</dbReference>
<dbReference type="CDD" id="cd03809">
    <property type="entry name" value="GT4_MtfB-like"/>
    <property type="match status" value="1"/>
</dbReference>
<name>A0A317N4E0_9GAMM</name>
<organism evidence="4 5">
    <name type="scientific">Plasticicumulans acidivorans</name>
    <dbReference type="NCBI Taxonomy" id="886464"/>
    <lineage>
        <taxon>Bacteria</taxon>
        <taxon>Pseudomonadati</taxon>
        <taxon>Pseudomonadota</taxon>
        <taxon>Gammaproteobacteria</taxon>
        <taxon>Candidatus Competibacteraceae</taxon>
        <taxon>Plasticicumulans</taxon>
    </lineage>
</organism>
<dbReference type="SUPFAM" id="SSF53756">
    <property type="entry name" value="UDP-Glycosyltransferase/glycogen phosphorylase"/>
    <property type="match status" value="1"/>
</dbReference>
<reference evidence="4 5" key="1">
    <citation type="submission" date="2018-05" db="EMBL/GenBank/DDBJ databases">
        <title>Genomic Encyclopedia of Type Strains, Phase IV (KMG-IV): sequencing the most valuable type-strain genomes for metagenomic binning, comparative biology and taxonomic classification.</title>
        <authorList>
            <person name="Goeker M."/>
        </authorList>
    </citation>
    <scope>NUCLEOTIDE SEQUENCE [LARGE SCALE GENOMIC DNA]</scope>
    <source>
        <strain evidence="4 5">DSM 23606</strain>
    </source>
</reference>
<keyword evidence="1 4" id="KW-0808">Transferase</keyword>
<dbReference type="Gene3D" id="3.40.50.2000">
    <property type="entry name" value="Glycogen Phosphorylase B"/>
    <property type="match status" value="2"/>
</dbReference>
<dbReference type="EMBL" id="QGTJ01000001">
    <property type="protein sequence ID" value="PWV65629.1"/>
    <property type="molecule type" value="Genomic_DNA"/>
</dbReference>
<accession>A0A317N4E0</accession>
<evidence type="ECO:0000259" key="2">
    <source>
        <dbReference type="Pfam" id="PF00534"/>
    </source>
</evidence>
<sequence>MFIVNERTLLGGLTGAQRYLLELNKRLDLGFRRVSPKVNGKGMLGHFWEQTVLPFSVGKKDILWSPSNTGPIYCRNQVLTLHDIAPIDHPEWFGKQFSTWFNFIVPPLVRNVHKIITVSSFSRARIADACGVESEKIEVIYNGVDNRFGMCSDEDVFDVGARYGCKYKRYLLTVGSIEPRKNLARLLKAWSLVQSKLDDDMLLVVVGGVGNTKIFNEVDLPDDIPNVKFVGRVPDDVLPALYQGARGFAYLSVYEGFGLPVLEAMASGIPVLTSDKTVLMEIMGDAGIAVDPYSLDAIGEGLRTLCDDTASVSAFENAGKVRAQDFSWDIAAKKTADVLVQSQQELS</sequence>
<dbReference type="InterPro" id="IPR001296">
    <property type="entry name" value="Glyco_trans_1"/>
</dbReference>
<evidence type="ECO:0000313" key="5">
    <source>
        <dbReference type="Proteomes" id="UP000246569"/>
    </source>
</evidence>
<dbReference type="Pfam" id="PF13439">
    <property type="entry name" value="Glyco_transf_4"/>
    <property type="match status" value="1"/>
</dbReference>
<dbReference type="GO" id="GO:0016757">
    <property type="term" value="F:glycosyltransferase activity"/>
    <property type="evidence" value="ECO:0007669"/>
    <property type="project" value="InterPro"/>
</dbReference>
<protein>
    <submittedName>
        <fullName evidence="4">Glycosyl transferase family 4</fullName>
    </submittedName>
</protein>
<evidence type="ECO:0000259" key="3">
    <source>
        <dbReference type="Pfam" id="PF13439"/>
    </source>
</evidence>
<feature type="domain" description="Glycosyl transferase family 1" evidence="2">
    <location>
        <begin position="168"/>
        <end position="320"/>
    </location>
</feature>
<evidence type="ECO:0000256" key="1">
    <source>
        <dbReference type="ARBA" id="ARBA00022679"/>
    </source>
</evidence>
<dbReference type="GO" id="GO:0009103">
    <property type="term" value="P:lipopolysaccharide biosynthetic process"/>
    <property type="evidence" value="ECO:0007669"/>
    <property type="project" value="TreeGrafter"/>
</dbReference>
<dbReference type="RefSeq" id="WP_110016631.1">
    <property type="nucleotide sequence ID" value="NZ_QGTJ01000001.1"/>
</dbReference>
<comment type="caution">
    <text evidence="4">The sequence shown here is derived from an EMBL/GenBank/DDBJ whole genome shotgun (WGS) entry which is preliminary data.</text>
</comment>